<protein>
    <submittedName>
        <fullName evidence="1">Uncharacterized protein</fullName>
    </submittedName>
</protein>
<reference evidence="2" key="1">
    <citation type="journal article" date="2019" name="Int. J. Syst. Evol. Microbiol.">
        <title>The Global Catalogue of Microorganisms (GCM) 10K type strain sequencing project: providing services to taxonomists for standard genome sequencing and annotation.</title>
        <authorList>
            <consortium name="The Broad Institute Genomics Platform"/>
            <consortium name="The Broad Institute Genome Sequencing Center for Infectious Disease"/>
            <person name="Wu L."/>
            <person name="Ma J."/>
        </authorList>
    </citation>
    <scope>NUCLEOTIDE SEQUENCE [LARGE SCALE GENOMIC DNA]</scope>
    <source>
        <strain evidence="2">JCM 18303</strain>
    </source>
</reference>
<comment type="caution">
    <text evidence="1">The sequence shown here is derived from an EMBL/GenBank/DDBJ whole genome shotgun (WGS) entry which is preliminary data.</text>
</comment>
<sequence>MDRYDVSEDGVNPHAGALAAMPEVWRRLLDSHVDDGHGRCVACRNSSTAGVPWPCTLRVIAEDAAGIYNDEQAAIPRELAG</sequence>
<accession>A0ABP9QDD0</accession>
<dbReference type="EMBL" id="BAABJP010000020">
    <property type="protein sequence ID" value="GAA5160048.1"/>
    <property type="molecule type" value="Genomic_DNA"/>
</dbReference>
<evidence type="ECO:0000313" key="1">
    <source>
        <dbReference type="EMBL" id="GAA5160048.1"/>
    </source>
</evidence>
<evidence type="ECO:0000313" key="2">
    <source>
        <dbReference type="Proteomes" id="UP001428817"/>
    </source>
</evidence>
<proteinExistence type="predicted"/>
<dbReference type="RefSeq" id="WP_185060423.1">
    <property type="nucleotide sequence ID" value="NZ_BAABJP010000020.1"/>
</dbReference>
<dbReference type="Proteomes" id="UP001428817">
    <property type="component" value="Unassembled WGS sequence"/>
</dbReference>
<organism evidence="1 2">
    <name type="scientific">Pseudonocardia eucalypti</name>
    <dbReference type="NCBI Taxonomy" id="648755"/>
    <lineage>
        <taxon>Bacteria</taxon>
        <taxon>Bacillati</taxon>
        <taxon>Actinomycetota</taxon>
        <taxon>Actinomycetes</taxon>
        <taxon>Pseudonocardiales</taxon>
        <taxon>Pseudonocardiaceae</taxon>
        <taxon>Pseudonocardia</taxon>
    </lineage>
</organism>
<keyword evidence="2" id="KW-1185">Reference proteome</keyword>
<gene>
    <name evidence="1" type="ORF">GCM10023321_42050</name>
</gene>
<name>A0ABP9QDD0_9PSEU</name>